<dbReference type="EMBL" id="VSIY01000003">
    <property type="protein sequence ID" value="TYB82756.1"/>
    <property type="molecule type" value="Genomic_DNA"/>
</dbReference>
<dbReference type="RefSeq" id="WP_148375847.1">
    <property type="nucleotide sequence ID" value="NZ_VSIY01000003.1"/>
</dbReference>
<feature type="transmembrane region" description="Helical" evidence="1">
    <location>
        <begin position="239"/>
        <end position="255"/>
    </location>
</feature>
<protein>
    <submittedName>
        <fullName evidence="3">DMT family transporter</fullName>
    </submittedName>
</protein>
<dbReference type="InterPro" id="IPR000620">
    <property type="entry name" value="EamA_dom"/>
</dbReference>
<evidence type="ECO:0000259" key="2">
    <source>
        <dbReference type="Pfam" id="PF00892"/>
    </source>
</evidence>
<feature type="transmembrane region" description="Helical" evidence="1">
    <location>
        <begin position="261"/>
        <end position="279"/>
    </location>
</feature>
<reference evidence="3 4" key="1">
    <citation type="submission" date="2019-08" db="EMBL/GenBank/DDBJ databases">
        <title>Identification of a novel species of the genus Boseongicola.</title>
        <authorList>
            <person name="Zhang X.-Q."/>
        </authorList>
    </citation>
    <scope>NUCLEOTIDE SEQUENCE [LARGE SCALE GENOMIC DNA]</scope>
    <source>
        <strain evidence="3 4">HY14</strain>
    </source>
</reference>
<proteinExistence type="predicted"/>
<evidence type="ECO:0000313" key="3">
    <source>
        <dbReference type="EMBL" id="TYB82756.1"/>
    </source>
</evidence>
<feature type="transmembrane region" description="Helical" evidence="1">
    <location>
        <begin position="97"/>
        <end position="115"/>
    </location>
</feature>
<sequence length="304" mass="32298">MDNLRGALLMILAMLGFSAEDAFIKTITQTVPLGQVLIYMGAAGGFLFAILANRAGYCIWSRAFFHPMILFRNAGEVVGTSAFVMALTLIPLSLASALLQANPIFVALGAILFFGERVGWRRWMAIGAGLAGVLIILRPWANAFDPGAVVAIIAALGLSVRDLGSRHQPRSVHPLQTSTWGFMLLVPIGAVMLSISGGAVRLNGTEMAMIAGAVALAMIGYHALTLAMQAGEVGVVTPFRYVRLVFGILLGWALFAERPDAWMLIGAAIVVGAGLYTLIRERRAMARAPFQSPAAQGMTPPTDT</sequence>
<dbReference type="InterPro" id="IPR037185">
    <property type="entry name" value="EmrE-like"/>
</dbReference>
<evidence type="ECO:0000313" key="4">
    <source>
        <dbReference type="Proteomes" id="UP000322080"/>
    </source>
</evidence>
<keyword evidence="1" id="KW-0472">Membrane</keyword>
<gene>
    <name evidence="3" type="ORF">FVF75_00805</name>
</gene>
<evidence type="ECO:0000256" key="1">
    <source>
        <dbReference type="SAM" id="Phobius"/>
    </source>
</evidence>
<feature type="transmembrane region" description="Helical" evidence="1">
    <location>
        <begin position="175"/>
        <end position="195"/>
    </location>
</feature>
<feature type="transmembrane region" description="Helical" evidence="1">
    <location>
        <begin position="147"/>
        <end position="163"/>
    </location>
</feature>
<feature type="transmembrane region" description="Helical" evidence="1">
    <location>
        <begin position="38"/>
        <end position="57"/>
    </location>
</feature>
<feature type="domain" description="EamA" evidence="2">
    <location>
        <begin position="147"/>
        <end position="273"/>
    </location>
</feature>
<keyword evidence="1" id="KW-1133">Transmembrane helix</keyword>
<dbReference type="PANTHER" id="PTHR22911">
    <property type="entry name" value="ACYL-MALONYL CONDENSING ENZYME-RELATED"/>
    <property type="match status" value="1"/>
</dbReference>
<accession>A0A5D0RP40</accession>
<comment type="caution">
    <text evidence="3">The sequence shown here is derived from an EMBL/GenBank/DDBJ whole genome shotgun (WGS) entry which is preliminary data.</text>
</comment>
<feature type="transmembrane region" description="Helical" evidence="1">
    <location>
        <begin position="122"/>
        <end position="141"/>
    </location>
</feature>
<dbReference type="Pfam" id="PF00892">
    <property type="entry name" value="EamA"/>
    <property type="match status" value="2"/>
</dbReference>
<feature type="domain" description="EamA" evidence="2">
    <location>
        <begin position="5"/>
        <end position="137"/>
    </location>
</feature>
<feature type="transmembrane region" description="Helical" evidence="1">
    <location>
        <begin position="69"/>
        <end position="91"/>
    </location>
</feature>
<dbReference type="GO" id="GO:0016020">
    <property type="term" value="C:membrane"/>
    <property type="evidence" value="ECO:0007669"/>
    <property type="project" value="InterPro"/>
</dbReference>
<keyword evidence="1" id="KW-0812">Transmembrane</keyword>
<organism evidence="3 4">
    <name type="scientific">Maritimibacter fusiformis</name>
    <dbReference type="NCBI Taxonomy" id="2603819"/>
    <lineage>
        <taxon>Bacteria</taxon>
        <taxon>Pseudomonadati</taxon>
        <taxon>Pseudomonadota</taxon>
        <taxon>Alphaproteobacteria</taxon>
        <taxon>Rhodobacterales</taxon>
        <taxon>Roseobacteraceae</taxon>
        <taxon>Maritimibacter</taxon>
    </lineage>
</organism>
<dbReference type="AlphaFoldDB" id="A0A5D0RP40"/>
<keyword evidence="4" id="KW-1185">Reference proteome</keyword>
<name>A0A5D0RP40_9RHOB</name>
<dbReference type="PANTHER" id="PTHR22911:SF135">
    <property type="entry name" value="BLR4310 PROTEIN"/>
    <property type="match status" value="1"/>
</dbReference>
<dbReference type="SUPFAM" id="SSF103481">
    <property type="entry name" value="Multidrug resistance efflux transporter EmrE"/>
    <property type="match status" value="2"/>
</dbReference>
<dbReference type="Proteomes" id="UP000322080">
    <property type="component" value="Unassembled WGS sequence"/>
</dbReference>
<dbReference type="Gene3D" id="1.10.3730.20">
    <property type="match status" value="1"/>
</dbReference>
<feature type="transmembrane region" description="Helical" evidence="1">
    <location>
        <begin position="207"/>
        <end position="227"/>
    </location>
</feature>